<accession>A0A8J8MLH1</accession>
<dbReference type="InterPro" id="IPR000385">
    <property type="entry name" value="MoaA_NifB_PqqE_Fe-S-bd_CS"/>
</dbReference>
<evidence type="ECO:0000313" key="17">
    <source>
        <dbReference type="Proteomes" id="UP000683246"/>
    </source>
</evidence>
<dbReference type="InterPro" id="IPR006638">
    <property type="entry name" value="Elp3/MiaA/NifB-like_rSAM"/>
</dbReference>
<evidence type="ECO:0000256" key="1">
    <source>
        <dbReference type="ARBA" id="ARBA00001966"/>
    </source>
</evidence>
<dbReference type="PANTHER" id="PTHR43787:SF13">
    <property type="entry name" value="FEMO COFACTOR BIOSYNTHESIS PROTEIN NIFB"/>
    <property type="match status" value="1"/>
</dbReference>
<keyword evidence="10" id="KW-0411">Iron-sulfur</keyword>
<dbReference type="SFLD" id="SFLDG01067">
    <property type="entry name" value="SPASM/twitch_domain_containing"/>
    <property type="match status" value="1"/>
</dbReference>
<dbReference type="AlphaFoldDB" id="A0A8J8MLH1"/>
<dbReference type="InterPro" id="IPR013785">
    <property type="entry name" value="Aldolase_TIM"/>
</dbReference>
<evidence type="ECO:0000256" key="10">
    <source>
        <dbReference type="ARBA" id="ARBA00023014"/>
    </source>
</evidence>
<dbReference type="PANTHER" id="PTHR43787">
    <property type="entry name" value="FEMO COFACTOR BIOSYNTHESIS PROTEIN NIFB-RELATED"/>
    <property type="match status" value="1"/>
</dbReference>
<evidence type="ECO:0000256" key="11">
    <source>
        <dbReference type="ARBA" id="ARBA00023231"/>
    </source>
</evidence>
<keyword evidence="11" id="KW-0535">Nitrogen fixation</keyword>
<dbReference type="SMART" id="SM00729">
    <property type="entry name" value="Elp3"/>
    <property type="match status" value="1"/>
</dbReference>
<evidence type="ECO:0000313" key="16">
    <source>
        <dbReference type="EMBL" id="QUI23709.1"/>
    </source>
</evidence>
<gene>
    <name evidence="16" type="primary">nifB</name>
    <name evidence="16" type="ORF">HZI73_16035</name>
</gene>
<comment type="similarity">
    <text evidence="4">Belongs to the radical SAM superfamily. NifB family.</text>
</comment>
<comment type="function">
    <text evidence="2">Involved in the biosynthesis of the iron-molybdenum cofactor (FeMo-co or M-cluster) found in the dinitrogenase enzyme of the nitrogenase complex in nitrogen-fixing microorganisms. NifB catalyzes the crucial step of radical SAM-dependent carbide insertion that occurs concomitant with the insertion of a 9th sulfur and the rearrangement/coupling of two [4Fe-4S] clusters into a [8Fe-9S-C] cluster, the precursor to the M-cluster.</text>
</comment>
<organism evidence="16 17">
    <name type="scientific">Vallitalea pronyensis</name>
    <dbReference type="NCBI Taxonomy" id="1348613"/>
    <lineage>
        <taxon>Bacteria</taxon>
        <taxon>Bacillati</taxon>
        <taxon>Bacillota</taxon>
        <taxon>Clostridia</taxon>
        <taxon>Lachnospirales</taxon>
        <taxon>Vallitaleaceae</taxon>
        <taxon>Vallitalea</taxon>
    </lineage>
</organism>
<dbReference type="GO" id="GO:0051539">
    <property type="term" value="F:4 iron, 4 sulfur cluster binding"/>
    <property type="evidence" value="ECO:0007669"/>
    <property type="project" value="UniProtKB-KW"/>
</dbReference>
<dbReference type="EMBL" id="CP058649">
    <property type="protein sequence ID" value="QUI23709.1"/>
    <property type="molecule type" value="Genomic_DNA"/>
</dbReference>
<dbReference type="Proteomes" id="UP000683246">
    <property type="component" value="Chromosome"/>
</dbReference>
<dbReference type="PROSITE" id="PS51918">
    <property type="entry name" value="RADICAL_SAM"/>
    <property type="match status" value="1"/>
</dbReference>
<evidence type="ECO:0000256" key="8">
    <source>
        <dbReference type="ARBA" id="ARBA00022723"/>
    </source>
</evidence>
<dbReference type="CDD" id="cd01335">
    <property type="entry name" value="Radical_SAM"/>
    <property type="match status" value="1"/>
</dbReference>
<evidence type="ECO:0000256" key="2">
    <source>
        <dbReference type="ARBA" id="ARBA00003522"/>
    </source>
</evidence>
<dbReference type="PROSITE" id="PS01305">
    <property type="entry name" value="MOAA_NIFB_PQQE"/>
    <property type="match status" value="1"/>
</dbReference>
<evidence type="ECO:0000256" key="6">
    <source>
        <dbReference type="ARBA" id="ARBA00022485"/>
    </source>
</evidence>
<dbReference type="InterPro" id="IPR005980">
    <property type="entry name" value="Nase_CF_NifB"/>
</dbReference>
<dbReference type="SFLD" id="SFLDG01068">
    <property type="entry name" value="FeMo_cofactor_biosynthesis_pro"/>
    <property type="match status" value="1"/>
</dbReference>
<keyword evidence="9" id="KW-0408">Iron</keyword>
<dbReference type="RefSeq" id="WP_212694394.1">
    <property type="nucleotide sequence ID" value="NZ_CP058649.1"/>
</dbReference>
<dbReference type="KEGG" id="vpy:HZI73_16035"/>
<dbReference type="GO" id="GO:0032324">
    <property type="term" value="P:molybdopterin cofactor biosynthetic process"/>
    <property type="evidence" value="ECO:0007669"/>
    <property type="project" value="UniProtKB-ARBA"/>
</dbReference>
<sequence>MSECMSKCNTKMPVLSNYISKKVREKTKKHPCYSSDAKDYARIHLPVAPKCNIQCNYCNRKYDCQNESRPGVTSEILSPMQALEKYKEAKGEVEKLTVVGIAGPGDAMANFQETKETIQLIKAYDDSAIFCLSTNGLDLLEHVDALVKLGVSHVTITINTIYPEVAAKIYRYITVDGKKVTGIEAGKIIVNRQLEALDYLAKQDVLCKINIVYIKGVNDNHIHKIVQKAAVLGAAMTNIMPLIPTQDTPFAHIARPTGSDIMLARKKGEKYVTQMYHCKQCRADAVGKLAQPCSGKSIG</sequence>
<feature type="domain" description="Radical SAM core" evidence="15">
    <location>
        <begin position="37"/>
        <end position="282"/>
    </location>
</feature>
<dbReference type="InterPro" id="IPR007197">
    <property type="entry name" value="rSAM"/>
</dbReference>
<comment type="pathway">
    <text evidence="3">Cofactor biosynthesis; Fe-Mo cofactor biosynthesis.</text>
</comment>
<evidence type="ECO:0000256" key="14">
    <source>
        <dbReference type="ARBA" id="ARBA00032102"/>
    </source>
</evidence>
<evidence type="ECO:0000256" key="3">
    <source>
        <dbReference type="ARBA" id="ARBA00005155"/>
    </source>
</evidence>
<dbReference type="SUPFAM" id="SSF102114">
    <property type="entry name" value="Radical SAM enzymes"/>
    <property type="match status" value="1"/>
</dbReference>
<dbReference type="Gene3D" id="3.20.20.70">
    <property type="entry name" value="Aldolase class I"/>
    <property type="match status" value="1"/>
</dbReference>
<reference evidence="16" key="1">
    <citation type="submission" date="2020-07" db="EMBL/GenBank/DDBJ databases">
        <title>Vallitalea pronyensis genome.</title>
        <authorList>
            <person name="Postec A."/>
        </authorList>
    </citation>
    <scope>NUCLEOTIDE SEQUENCE</scope>
    <source>
        <strain evidence="16">FatNI3</strain>
    </source>
</reference>
<protein>
    <recommendedName>
        <fullName evidence="5">FeMo cofactor biosynthesis protein NifB</fullName>
    </recommendedName>
    <alternativeName>
        <fullName evidence="14">Nitrogenase cofactor maturase NifB</fullName>
    </alternativeName>
    <alternativeName>
        <fullName evidence="13">Radical SAM assemblase NifB</fullName>
    </alternativeName>
</protein>
<dbReference type="GO" id="GO:0046872">
    <property type="term" value="F:metal ion binding"/>
    <property type="evidence" value="ECO:0007669"/>
    <property type="project" value="UniProtKB-KW"/>
</dbReference>
<keyword evidence="7" id="KW-0949">S-adenosyl-L-methionine</keyword>
<proteinExistence type="inferred from homology"/>
<evidence type="ECO:0000256" key="5">
    <source>
        <dbReference type="ARBA" id="ARBA00021702"/>
    </source>
</evidence>
<dbReference type="SFLD" id="SFLDF00281">
    <property type="entry name" value="FeMo_cofactor_biosynthesis_pro"/>
    <property type="match status" value="1"/>
</dbReference>
<evidence type="ECO:0000256" key="13">
    <source>
        <dbReference type="ARBA" id="ARBA00030926"/>
    </source>
</evidence>
<dbReference type="Pfam" id="PF04055">
    <property type="entry name" value="Radical_SAM"/>
    <property type="match status" value="1"/>
</dbReference>
<evidence type="ECO:0000259" key="15">
    <source>
        <dbReference type="PROSITE" id="PS51918"/>
    </source>
</evidence>
<evidence type="ECO:0000256" key="7">
    <source>
        <dbReference type="ARBA" id="ARBA00022691"/>
    </source>
</evidence>
<evidence type="ECO:0000256" key="9">
    <source>
        <dbReference type="ARBA" id="ARBA00023004"/>
    </source>
</evidence>
<dbReference type="UniPathway" id="UPA00782"/>
<dbReference type="InterPro" id="IPR058240">
    <property type="entry name" value="rSAM_sf"/>
</dbReference>
<dbReference type="NCBIfam" id="TIGR01290">
    <property type="entry name" value="nifB"/>
    <property type="match status" value="1"/>
</dbReference>
<keyword evidence="8" id="KW-0479">Metal-binding</keyword>
<keyword evidence="6" id="KW-0004">4Fe-4S</keyword>
<evidence type="ECO:0000256" key="12">
    <source>
        <dbReference type="ARBA" id="ARBA00023239"/>
    </source>
</evidence>
<name>A0A8J8MLH1_9FIRM</name>
<keyword evidence="17" id="KW-1185">Reference proteome</keyword>
<comment type="cofactor">
    <cofactor evidence="1">
        <name>[4Fe-4S] cluster</name>
        <dbReference type="ChEBI" id="CHEBI:49883"/>
    </cofactor>
</comment>
<evidence type="ECO:0000256" key="4">
    <source>
        <dbReference type="ARBA" id="ARBA00006804"/>
    </source>
</evidence>
<keyword evidence="12" id="KW-0456">Lyase</keyword>
<dbReference type="SFLD" id="SFLDS00029">
    <property type="entry name" value="Radical_SAM"/>
    <property type="match status" value="1"/>
</dbReference>
<dbReference type="GO" id="GO:0016829">
    <property type="term" value="F:lyase activity"/>
    <property type="evidence" value="ECO:0007669"/>
    <property type="project" value="UniProtKB-KW"/>
</dbReference>